<dbReference type="Proteomes" id="UP000019205">
    <property type="component" value="Chromosome"/>
</dbReference>
<dbReference type="Pfam" id="PF03435">
    <property type="entry name" value="Sacchrp_dh_NADP"/>
    <property type="match status" value="1"/>
</dbReference>
<dbReference type="eggNOG" id="COG3268">
    <property type="taxonomic scope" value="Bacteria"/>
</dbReference>
<dbReference type="OrthoDB" id="4420885at2"/>
<dbReference type="InterPro" id="IPR051276">
    <property type="entry name" value="Saccharopine_DH-like_oxidrdct"/>
</dbReference>
<sequence length="404" mass="42935">MPTIEKYDILLYGATGFTGQLVARYLDRHPDLEGRSWAIAGRNTVKLQALEKTLSGKKPGVVTCDLDDAAAVEAMVASARVIISTAGPYSTHNGESLLSACARAGVHYSDLSGEGFWQREMIDAYHELAKGSGARIVLGGGVDSIPSDLGAFLALRALDIDEVGDGPVRVTGKYTQYSGSFSGGTLASGKARQAAIRSGRMTREAMNDPYILAPGARPCEGEEMTPDGMPARFLRKREPGYGLMLPFFMAAINAPVVRRSLALQGLDGRVSYRECCSPGMWSRISWLYLSRGFGVPLGEPIKLLPKSGEGPPKWMLKQGAFSVEVTAEAHDGRIAKAVVAGQGDPGYGATSKMLAELGLCLLLDEKKAPKTAGVLTPATALGNALVDRLNSAEDGRFMELYSAG</sequence>
<dbReference type="GO" id="GO:0009247">
    <property type="term" value="P:glycolipid biosynthetic process"/>
    <property type="evidence" value="ECO:0007669"/>
    <property type="project" value="TreeGrafter"/>
</dbReference>
<keyword evidence="3" id="KW-1185">Reference proteome</keyword>
<dbReference type="InterPro" id="IPR036291">
    <property type="entry name" value="NAD(P)-bd_dom_sf"/>
</dbReference>
<protein>
    <recommendedName>
        <fullName evidence="1">Saccharopine dehydrogenase NADP binding domain-containing protein</fullName>
    </recommendedName>
</protein>
<dbReference type="PANTHER" id="PTHR12286">
    <property type="entry name" value="SACCHAROPINE DEHYDROGENASE-LIKE OXIDOREDUCTASE"/>
    <property type="match status" value="1"/>
</dbReference>
<evidence type="ECO:0000313" key="3">
    <source>
        <dbReference type="Proteomes" id="UP000019205"/>
    </source>
</evidence>
<dbReference type="PANTHER" id="PTHR12286:SF5">
    <property type="entry name" value="SACCHAROPINE DEHYDROGENASE-LIKE OXIDOREDUCTASE"/>
    <property type="match status" value="1"/>
</dbReference>
<dbReference type="EMBL" id="AAOA02000001">
    <property type="protein sequence ID" value="EAQ96046.1"/>
    <property type="molecule type" value="Genomic_DNA"/>
</dbReference>
<gene>
    <name evidence="2" type="ORF">KT71_12925</name>
</gene>
<dbReference type="HOGENOM" id="CLU_031002_0_2_6"/>
<dbReference type="AlphaFoldDB" id="A4ADC2"/>
<dbReference type="Gene3D" id="3.40.50.720">
    <property type="entry name" value="NAD(P)-binding Rossmann-like Domain"/>
    <property type="match status" value="1"/>
</dbReference>
<dbReference type="SUPFAM" id="SSF51735">
    <property type="entry name" value="NAD(P)-binding Rossmann-fold domains"/>
    <property type="match status" value="1"/>
</dbReference>
<accession>A4ADC2</accession>
<evidence type="ECO:0000313" key="2">
    <source>
        <dbReference type="EMBL" id="EAQ96046.1"/>
    </source>
</evidence>
<proteinExistence type="predicted"/>
<dbReference type="GO" id="GO:0005886">
    <property type="term" value="C:plasma membrane"/>
    <property type="evidence" value="ECO:0007669"/>
    <property type="project" value="TreeGrafter"/>
</dbReference>
<reference evidence="2 3" key="2">
    <citation type="journal article" date="2009" name="PLoS ONE">
        <title>The photosynthetic apparatus and its regulation in the aerobic gammaproteobacterium Congregibacter litoralis gen. nov., sp. nov.</title>
        <authorList>
            <person name="Spring S."/>
            <person name="Lunsdorf H."/>
            <person name="Fuchs B.M."/>
            <person name="Tindall B.J."/>
        </authorList>
    </citation>
    <scope>NUCLEOTIDE SEQUENCE [LARGE SCALE GENOMIC DNA]</scope>
    <source>
        <strain evidence="2">KT71</strain>
    </source>
</reference>
<evidence type="ECO:0000259" key="1">
    <source>
        <dbReference type="Pfam" id="PF03435"/>
    </source>
</evidence>
<organism evidence="2 3">
    <name type="scientific">Congregibacter litoralis KT71</name>
    <dbReference type="NCBI Taxonomy" id="314285"/>
    <lineage>
        <taxon>Bacteria</taxon>
        <taxon>Pseudomonadati</taxon>
        <taxon>Pseudomonadota</taxon>
        <taxon>Gammaproteobacteria</taxon>
        <taxon>Cellvibrionales</taxon>
        <taxon>Halieaceae</taxon>
        <taxon>Congregibacter</taxon>
    </lineage>
</organism>
<comment type="caution">
    <text evidence="2">The sequence shown here is derived from an EMBL/GenBank/DDBJ whole genome shotgun (WGS) entry which is preliminary data.</text>
</comment>
<feature type="domain" description="Saccharopine dehydrogenase NADP binding" evidence="1">
    <location>
        <begin position="9"/>
        <end position="136"/>
    </location>
</feature>
<dbReference type="InterPro" id="IPR005097">
    <property type="entry name" value="Sacchrp_dh_NADP-bd"/>
</dbReference>
<name>A4ADC2_9GAMM</name>
<reference evidence="2 3" key="1">
    <citation type="journal article" date="2007" name="Proc. Natl. Acad. Sci. U.S.A.">
        <title>Characterization of a marine gammaproteobacterium capable of aerobic anoxygenic photosynthesis.</title>
        <authorList>
            <person name="Fuchs B.M."/>
            <person name="Spring S."/>
            <person name="Teeling H."/>
            <person name="Quast C."/>
            <person name="Wulf J."/>
            <person name="Schattenhofer M."/>
            <person name="Yan S."/>
            <person name="Ferriera S."/>
            <person name="Johnson J."/>
            <person name="Glockner F.O."/>
            <person name="Amann R."/>
        </authorList>
    </citation>
    <scope>NUCLEOTIDE SEQUENCE [LARGE SCALE GENOMIC DNA]</scope>
    <source>
        <strain evidence="2">KT71</strain>
    </source>
</reference>
<dbReference type="STRING" id="314285.KT71_12925"/>
<dbReference type="RefSeq" id="WP_008295017.1">
    <property type="nucleotide sequence ID" value="NZ_CM002299.1"/>
</dbReference>